<dbReference type="Proteomes" id="UP000193240">
    <property type="component" value="Unassembled WGS sequence"/>
</dbReference>
<evidence type="ECO:0000313" key="1">
    <source>
        <dbReference type="EMBL" id="OSS50072.1"/>
    </source>
</evidence>
<dbReference type="EMBL" id="KZ107842">
    <property type="protein sequence ID" value="OSS50072.1"/>
    <property type="molecule type" value="Genomic_DNA"/>
</dbReference>
<evidence type="ECO:0000313" key="2">
    <source>
        <dbReference type="Proteomes" id="UP000193240"/>
    </source>
</evidence>
<accession>A0A1Y2M241</accession>
<dbReference type="InParanoid" id="A0A1Y2M241"/>
<keyword evidence="2" id="KW-1185">Reference proteome</keyword>
<protein>
    <submittedName>
        <fullName evidence="1">Uncharacterized protein</fullName>
    </submittedName>
</protein>
<organism evidence="1 2">
    <name type="scientific">Epicoccum nigrum</name>
    <name type="common">Soil fungus</name>
    <name type="synonym">Epicoccum purpurascens</name>
    <dbReference type="NCBI Taxonomy" id="105696"/>
    <lineage>
        <taxon>Eukaryota</taxon>
        <taxon>Fungi</taxon>
        <taxon>Dikarya</taxon>
        <taxon>Ascomycota</taxon>
        <taxon>Pezizomycotina</taxon>
        <taxon>Dothideomycetes</taxon>
        <taxon>Pleosporomycetidae</taxon>
        <taxon>Pleosporales</taxon>
        <taxon>Pleosporineae</taxon>
        <taxon>Didymellaceae</taxon>
        <taxon>Epicoccum</taxon>
    </lineage>
</organism>
<reference evidence="1 2" key="1">
    <citation type="journal article" date="2017" name="Genome Announc.">
        <title>Genome sequence of the saprophytic ascomycete Epicoccum nigrum ICMP 19927 strain isolated from New Zealand.</title>
        <authorList>
            <person name="Fokin M."/>
            <person name="Fleetwood D."/>
            <person name="Weir B.S."/>
            <person name="Villas-Boas S.G."/>
        </authorList>
    </citation>
    <scope>NUCLEOTIDE SEQUENCE [LARGE SCALE GENOMIC DNA]</scope>
    <source>
        <strain evidence="1 2">ICMP 19927</strain>
    </source>
</reference>
<dbReference type="AlphaFoldDB" id="A0A1Y2M241"/>
<name>A0A1Y2M241_EPING</name>
<dbReference type="OMA" id="QIFASPW"/>
<gene>
    <name evidence="1" type="ORF">B5807_05273</name>
</gene>
<proteinExistence type="predicted"/>
<sequence>MKTPSQPLSHELSNTVASLQSTVHSVRLKIEKGQENTILDLSQPIGHLLDSMNASNILSLAKPTSETISELESLDAQLATLQKTLQHRNQWYPPSKIVPIACTTDYLDISDLSTAVRLLRDIVDSSAPGVQLTPRKAFAHRKWTWDPLWREFFSASPPSATPADPQEHGTLYLSRWFFDPRTHIWHHANMADSGLMPDEAQQRLGAWEDWVWDKGSGEWGLDVSGELEEGVRKQGARLWVFASRWVERGGEGWVYVGGRGR</sequence>